<evidence type="ECO:0000256" key="2">
    <source>
        <dbReference type="SAM" id="SignalP"/>
    </source>
</evidence>
<sequence length="178" mass="19896">MPVYSLILVGALLGMAPMAVWAQQDDNPYGPEEGDQELTISGTGTSDTEFDNNRMGLSATYGMYFQDRLKFSLKQQLNVTDLTDDSAWTGSTRVAADYHFDVGRWWPYVGLHGGFIYGDGVKDTMIAGPDAGVKYYVKNKTFVYWETEYQFLFTSTNEAEDVIDDGSWVHTVGVGFNF</sequence>
<keyword evidence="2" id="KW-0732">Signal</keyword>
<accession>A0ABV4TRG7</accession>
<feature type="signal peptide" evidence="2">
    <location>
        <begin position="1"/>
        <end position="22"/>
    </location>
</feature>
<reference evidence="3 4" key="1">
    <citation type="submission" date="2024-08" db="EMBL/GenBank/DDBJ databases">
        <title>Whole-genome sequencing of halo(alkali)philic microorganisms from hypersaline lakes.</title>
        <authorList>
            <person name="Sorokin D.Y."/>
            <person name="Merkel A.Y."/>
            <person name="Messina E."/>
            <person name="Yakimov M."/>
        </authorList>
    </citation>
    <scope>NUCLEOTIDE SEQUENCE [LARGE SCALE GENOMIC DNA]</scope>
    <source>
        <strain evidence="3 4">Cl-TMA</strain>
    </source>
</reference>
<name>A0ABV4TRG7_9GAMM</name>
<comment type="caution">
    <text evidence="3">The sequence shown here is derived from an EMBL/GenBank/DDBJ whole genome shotgun (WGS) entry which is preliminary data.</text>
</comment>
<organism evidence="3 4">
    <name type="scientific">Thiohalorhabdus methylotrophus</name>
    <dbReference type="NCBI Taxonomy" id="3242694"/>
    <lineage>
        <taxon>Bacteria</taxon>
        <taxon>Pseudomonadati</taxon>
        <taxon>Pseudomonadota</taxon>
        <taxon>Gammaproteobacteria</taxon>
        <taxon>Thiohalorhabdales</taxon>
        <taxon>Thiohalorhabdaceae</taxon>
        <taxon>Thiohalorhabdus</taxon>
    </lineage>
</organism>
<keyword evidence="4" id="KW-1185">Reference proteome</keyword>
<feature type="chain" id="PRO_5046711757" description="Outer membrane protein beta-barrel domain-containing protein" evidence="2">
    <location>
        <begin position="23"/>
        <end position="178"/>
    </location>
</feature>
<dbReference type="RefSeq" id="WP_373654710.1">
    <property type="nucleotide sequence ID" value="NZ_JBGUAW010000002.1"/>
</dbReference>
<dbReference type="InterPro" id="IPR011250">
    <property type="entry name" value="OMP/PagP_B-barrel"/>
</dbReference>
<dbReference type="SUPFAM" id="SSF56925">
    <property type="entry name" value="OMPA-like"/>
    <property type="match status" value="1"/>
</dbReference>
<evidence type="ECO:0000256" key="1">
    <source>
        <dbReference type="SAM" id="MobiDB-lite"/>
    </source>
</evidence>
<dbReference type="EMBL" id="JBGUAW010000002">
    <property type="protein sequence ID" value="MFA9459929.1"/>
    <property type="molecule type" value="Genomic_DNA"/>
</dbReference>
<gene>
    <name evidence="3" type="ORF">ACERLL_03725</name>
</gene>
<dbReference type="Gene3D" id="2.40.160.20">
    <property type="match status" value="1"/>
</dbReference>
<evidence type="ECO:0000313" key="4">
    <source>
        <dbReference type="Proteomes" id="UP001575181"/>
    </source>
</evidence>
<dbReference type="Proteomes" id="UP001575181">
    <property type="component" value="Unassembled WGS sequence"/>
</dbReference>
<feature type="region of interest" description="Disordered" evidence="1">
    <location>
        <begin position="24"/>
        <end position="45"/>
    </location>
</feature>
<proteinExistence type="predicted"/>
<evidence type="ECO:0008006" key="5">
    <source>
        <dbReference type="Google" id="ProtNLM"/>
    </source>
</evidence>
<evidence type="ECO:0000313" key="3">
    <source>
        <dbReference type="EMBL" id="MFA9459929.1"/>
    </source>
</evidence>
<protein>
    <recommendedName>
        <fullName evidence="5">Outer membrane protein beta-barrel domain-containing protein</fullName>
    </recommendedName>
</protein>